<evidence type="ECO:0000256" key="5">
    <source>
        <dbReference type="ARBA" id="ARBA00022448"/>
    </source>
</evidence>
<organism evidence="14 15">
    <name type="scientific">Povalibacter uvarum</name>
    <dbReference type="NCBI Taxonomy" id="732238"/>
    <lineage>
        <taxon>Bacteria</taxon>
        <taxon>Pseudomonadati</taxon>
        <taxon>Pseudomonadota</taxon>
        <taxon>Gammaproteobacteria</taxon>
        <taxon>Steroidobacterales</taxon>
        <taxon>Steroidobacteraceae</taxon>
        <taxon>Povalibacter</taxon>
    </lineage>
</organism>
<keyword evidence="8 12" id="KW-0812">Transmembrane</keyword>
<keyword evidence="9 12" id="KW-0653">Protein transport</keyword>
<evidence type="ECO:0000256" key="8">
    <source>
        <dbReference type="ARBA" id="ARBA00022692"/>
    </source>
</evidence>
<comment type="subcellular location">
    <subcellularLocation>
        <location evidence="2">Cell inner membrane</location>
        <topology evidence="2">Single-pass type II membrane protein</topology>
    </subcellularLocation>
    <subcellularLocation>
        <location evidence="12">Cell membrane</location>
        <topology evidence="12">Single-pass type II membrane protein</topology>
    </subcellularLocation>
</comment>
<evidence type="ECO:0000313" key="15">
    <source>
        <dbReference type="Proteomes" id="UP000588068"/>
    </source>
</evidence>
<feature type="transmembrane region" description="Helical" evidence="13">
    <location>
        <begin position="20"/>
        <end position="40"/>
    </location>
</feature>
<comment type="caution">
    <text evidence="14">The sequence shown here is derived from an EMBL/GenBank/DDBJ whole genome shotgun (WGS) entry which is preliminary data.</text>
</comment>
<evidence type="ECO:0000256" key="7">
    <source>
        <dbReference type="ARBA" id="ARBA00022519"/>
    </source>
</evidence>
<reference evidence="14 15" key="1">
    <citation type="submission" date="2020-08" db="EMBL/GenBank/DDBJ databases">
        <title>Genomic Encyclopedia of Type Strains, Phase IV (KMG-IV): sequencing the most valuable type-strain genomes for metagenomic binning, comparative biology and taxonomic classification.</title>
        <authorList>
            <person name="Goeker M."/>
        </authorList>
    </citation>
    <scope>NUCLEOTIDE SEQUENCE [LARGE SCALE GENOMIC DNA]</scope>
    <source>
        <strain evidence="14 15">DSM 26723</strain>
    </source>
</reference>
<comment type="function">
    <text evidence="1">Involved in the TonB-dependent energy-dependent transport of various receptor-bound substrates.</text>
</comment>
<keyword evidence="15" id="KW-1185">Reference proteome</keyword>
<keyword evidence="6" id="KW-1003">Cell membrane</keyword>
<dbReference type="Proteomes" id="UP000588068">
    <property type="component" value="Unassembled WGS sequence"/>
</dbReference>
<evidence type="ECO:0000256" key="10">
    <source>
        <dbReference type="ARBA" id="ARBA00022989"/>
    </source>
</evidence>
<dbReference type="Gene3D" id="3.30.420.270">
    <property type="match status" value="1"/>
</dbReference>
<dbReference type="PANTHER" id="PTHR30558">
    <property type="entry name" value="EXBD MEMBRANE COMPONENT OF PMF-DRIVEN MACROMOLECULE IMPORT SYSTEM"/>
    <property type="match status" value="1"/>
</dbReference>
<evidence type="ECO:0000256" key="11">
    <source>
        <dbReference type="ARBA" id="ARBA00023136"/>
    </source>
</evidence>
<comment type="similarity">
    <text evidence="3 12">Belongs to the ExbD/TolR family.</text>
</comment>
<dbReference type="RefSeq" id="WP_184329741.1">
    <property type="nucleotide sequence ID" value="NZ_JACHHZ010000001.1"/>
</dbReference>
<dbReference type="EMBL" id="JACHHZ010000001">
    <property type="protein sequence ID" value="MBB6091978.1"/>
    <property type="molecule type" value="Genomic_DNA"/>
</dbReference>
<evidence type="ECO:0000256" key="1">
    <source>
        <dbReference type="ARBA" id="ARBA00003540"/>
    </source>
</evidence>
<protein>
    <submittedName>
        <fullName evidence="14">Biopolymer transport protein ExbD</fullName>
    </submittedName>
</protein>
<sequence>MAMTASAAVEGDPIIEMNTTPLIDVLLVLLIMFIITLPILTHSTSLQLQGISGGPVPETVYVDIDFDGAIVWNGTLVRDFNELESYFRHEGAKATPPDLQVRPDRRAQYDTVARVLALAQRNGMTRIGVSGGVDER</sequence>
<evidence type="ECO:0000256" key="12">
    <source>
        <dbReference type="RuleBase" id="RU003879"/>
    </source>
</evidence>
<keyword evidence="5 12" id="KW-0813">Transport</keyword>
<evidence type="ECO:0000256" key="13">
    <source>
        <dbReference type="SAM" id="Phobius"/>
    </source>
</evidence>
<accession>A0A841HIA6</accession>
<name>A0A841HIA6_9GAMM</name>
<dbReference type="Pfam" id="PF02472">
    <property type="entry name" value="ExbD"/>
    <property type="match status" value="1"/>
</dbReference>
<keyword evidence="11 13" id="KW-0472">Membrane</keyword>
<gene>
    <name evidence="14" type="ORF">HNQ60_000824</name>
</gene>
<proteinExistence type="inferred from homology"/>
<evidence type="ECO:0000256" key="4">
    <source>
        <dbReference type="ARBA" id="ARBA00011471"/>
    </source>
</evidence>
<dbReference type="PANTHER" id="PTHR30558:SF12">
    <property type="entry name" value="BIOPOLYMER TRANSPORT PROTEIN EXBD"/>
    <property type="match status" value="1"/>
</dbReference>
<dbReference type="GO" id="GO:0022857">
    <property type="term" value="F:transmembrane transporter activity"/>
    <property type="evidence" value="ECO:0007669"/>
    <property type="project" value="InterPro"/>
</dbReference>
<evidence type="ECO:0000256" key="3">
    <source>
        <dbReference type="ARBA" id="ARBA00005811"/>
    </source>
</evidence>
<evidence type="ECO:0000256" key="2">
    <source>
        <dbReference type="ARBA" id="ARBA00004249"/>
    </source>
</evidence>
<dbReference type="AlphaFoldDB" id="A0A841HIA6"/>
<evidence type="ECO:0000256" key="9">
    <source>
        <dbReference type="ARBA" id="ARBA00022927"/>
    </source>
</evidence>
<comment type="subunit">
    <text evidence="4">The accessory proteins ExbB and ExbD seem to form a complex with TonB.</text>
</comment>
<dbReference type="InterPro" id="IPR003400">
    <property type="entry name" value="ExbD"/>
</dbReference>
<dbReference type="GO" id="GO:0015031">
    <property type="term" value="P:protein transport"/>
    <property type="evidence" value="ECO:0007669"/>
    <property type="project" value="UniProtKB-KW"/>
</dbReference>
<evidence type="ECO:0000256" key="6">
    <source>
        <dbReference type="ARBA" id="ARBA00022475"/>
    </source>
</evidence>
<keyword evidence="7" id="KW-0997">Cell inner membrane</keyword>
<keyword evidence="10 13" id="KW-1133">Transmembrane helix</keyword>
<evidence type="ECO:0000313" key="14">
    <source>
        <dbReference type="EMBL" id="MBB6091978.1"/>
    </source>
</evidence>
<dbReference type="GO" id="GO:0005886">
    <property type="term" value="C:plasma membrane"/>
    <property type="evidence" value="ECO:0007669"/>
    <property type="project" value="UniProtKB-SubCell"/>
</dbReference>